<reference evidence="1" key="2">
    <citation type="journal article" date="2021" name="Genome Biol. Evol.">
        <title>Developing a high-quality reference genome for a parasitic bivalve with doubly uniparental inheritance (Bivalvia: Unionida).</title>
        <authorList>
            <person name="Smith C.H."/>
        </authorList>
    </citation>
    <scope>NUCLEOTIDE SEQUENCE</scope>
    <source>
        <strain evidence="1">CHS0354</strain>
        <tissue evidence="1">Mantle</tissue>
    </source>
</reference>
<reference evidence="1" key="1">
    <citation type="journal article" date="2021" name="Genome Biol. Evol.">
        <title>A High-Quality Reference Genome for a Parasitic Bivalve with Doubly Uniparental Inheritance (Bivalvia: Unionida).</title>
        <authorList>
            <person name="Smith C.H."/>
        </authorList>
    </citation>
    <scope>NUCLEOTIDE SEQUENCE</scope>
    <source>
        <strain evidence="1">CHS0354</strain>
    </source>
</reference>
<evidence type="ECO:0000313" key="1">
    <source>
        <dbReference type="EMBL" id="KAK3611515.1"/>
    </source>
</evidence>
<reference evidence="1" key="3">
    <citation type="submission" date="2023-05" db="EMBL/GenBank/DDBJ databases">
        <authorList>
            <person name="Smith C.H."/>
        </authorList>
    </citation>
    <scope>NUCLEOTIDE SEQUENCE</scope>
    <source>
        <strain evidence="1">CHS0354</strain>
        <tissue evidence="1">Mantle</tissue>
    </source>
</reference>
<comment type="caution">
    <text evidence="1">The sequence shown here is derived from an EMBL/GenBank/DDBJ whole genome shotgun (WGS) entry which is preliminary data.</text>
</comment>
<protein>
    <submittedName>
        <fullName evidence="1">Uncharacterized protein</fullName>
    </submittedName>
</protein>
<dbReference type="Proteomes" id="UP001195483">
    <property type="component" value="Unassembled WGS sequence"/>
</dbReference>
<accession>A0AAE0TKC5</accession>
<organism evidence="1 2">
    <name type="scientific">Potamilus streckersoni</name>
    <dbReference type="NCBI Taxonomy" id="2493646"/>
    <lineage>
        <taxon>Eukaryota</taxon>
        <taxon>Metazoa</taxon>
        <taxon>Spiralia</taxon>
        <taxon>Lophotrochozoa</taxon>
        <taxon>Mollusca</taxon>
        <taxon>Bivalvia</taxon>
        <taxon>Autobranchia</taxon>
        <taxon>Heteroconchia</taxon>
        <taxon>Palaeoheterodonta</taxon>
        <taxon>Unionida</taxon>
        <taxon>Unionoidea</taxon>
        <taxon>Unionidae</taxon>
        <taxon>Ambleminae</taxon>
        <taxon>Lampsilini</taxon>
        <taxon>Potamilus</taxon>
    </lineage>
</organism>
<gene>
    <name evidence="1" type="ORF">CHS0354_016447</name>
</gene>
<evidence type="ECO:0000313" key="2">
    <source>
        <dbReference type="Proteomes" id="UP001195483"/>
    </source>
</evidence>
<dbReference type="EMBL" id="JAEAOA010001015">
    <property type="protein sequence ID" value="KAK3611515.1"/>
    <property type="molecule type" value="Genomic_DNA"/>
</dbReference>
<dbReference type="AlphaFoldDB" id="A0AAE0TKC5"/>
<name>A0AAE0TKC5_9BIVA</name>
<proteinExistence type="predicted"/>
<keyword evidence="2" id="KW-1185">Reference proteome</keyword>
<sequence length="245" mass="28210">MEDHTHRGSSFKHEKTCNHGIVLETAMTTKYNVTIQSYPFVNDMPPIPEHPIVIANNNVANSMRSNNNKANSFRQISGAWQTTQYSFKGKPAPSSYYNSNFLTIKSLNTTKQIHTDRERTKIRTPRLAQRVVSRQPVGVRRKREKSVYENSKELYKVSYPCVQGCSNCVFSSCLGPVKVVISQYDTPKTQLLKEISDGNGKNVIPKSRRREFRGLVYDKDTHSLYPPLPRKYSNKNPTYRHKVFY</sequence>